<dbReference type="InterPro" id="IPR036259">
    <property type="entry name" value="MFS_trans_sf"/>
</dbReference>
<dbReference type="PANTHER" id="PTHR11662:SF399">
    <property type="entry name" value="FI19708P1-RELATED"/>
    <property type="match status" value="1"/>
</dbReference>
<feature type="transmembrane region" description="Helical" evidence="5">
    <location>
        <begin position="261"/>
        <end position="283"/>
    </location>
</feature>
<dbReference type="Proteomes" id="UP001304467">
    <property type="component" value="Unassembled WGS sequence"/>
</dbReference>
<feature type="transmembrane region" description="Helical" evidence="5">
    <location>
        <begin position="49"/>
        <end position="70"/>
    </location>
</feature>
<feature type="transmembrane region" description="Helical" evidence="5">
    <location>
        <begin position="348"/>
        <end position="371"/>
    </location>
</feature>
<evidence type="ECO:0000313" key="8">
    <source>
        <dbReference type="Proteomes" id="UP001304467"/>
    </source>
</evidence>
<dbReference type="EMBL" id="JAWRLE010000032">
    <property type="protein sequence ID" value="MEB2581217.1"/>
    <property type="molecule type" value="Genomic_DNA"/>
</dbReference>
<reference evidence="7 8" key="1">
    <citation type="journal article" date="2023" name="Front. Microbiol.">
        <title>Genomic analyses of Burkholderia respiratory isolates indicates two evolutionarily distinct B. anthina clades.</title>
        <authorList>
            <person name="Pham A."/>
            <person name="Volmer J.G."/>
            <person name="Chambers D.C."/>
            <person name="Smith D.J."/>
            <person name="Reid D.W."/>
            <person name="Burr L."/>
            <person name="Wells T.J."/>
        </authorList>
    </citation>
    <scope>NUCLEOTIDE SEQUENCE [LARGE SCALE GENOMIC DNA]</scope>
    <source>
        <strain evidence="7 8">BCCIQ07A</strain>
    </source>
</reference>
<keyword evidence="4 5" id="KW-0472">Membrane</keyword>
<dbReference type="PANTHER" id="PTHR11662">
    <property type="entry name" value="SOLUTE CARRIER FAMILY 17"/>
    <property type="match status" value="1"/>
</dbReference>
<accession>A0ABU5WSK1</accession>
<dbReference type="InterPro" id="IPR020846">
    <property type="entry name" value="MFS_dom"/>
</dbReference>
<evidence type="ECO:0000256" key="4">
    <source>
        <dbReference type="ARBA" id="ARBA00023136"/>
    </source>
</evidence>
<dbReference type="InterPro" id="IPR011701">
    <property type="entry name" value="MFS"/>
</dbReference>
<dbReference type="SUPFAM" id="SSF103473">
    <property type="entry name" value="MFS general substrate transporter"/>
    <property type="match status" value="1"/>
</dbReference>
<feature type="domain" description="Major facilitator superfamily (MFS) profile" evidence="6">
    <location>
        <begin position="13"/>
        <end position="415"/>
    </location>
</feature>
<dbReference type="RefSeq" id="WP_059578481.1">
    <property type="nucleotide sequence ID" value="NZ_JAWRKY010000009.1"/>
</dbReference>
<keyword evidence="2 5" id="KW-0812">Transmembrane</keyword>
<feature type="transmembrane region" description="Helical" evidence="5">
    <location>
        <begin position="142"/>
        <end position="164"/>
    </location>
</feature>
<proteinExistence type="predicted"/>
<feature type="transmembrane region" description="Helical" evidence="5">
    <location>
        <begin position="391"/>
        <end position="411"/>
    </location>
</feature>
<evidence type="ECO:0000259" key="6">
    <source>
        <dbReference type="PROSITE" id="PS50850"/>
    </source>
</evidence>
<dbReference type="Pfam" id="PF07690">
    <property type="entry name" value="MFS_1"/>
    <property type="match status" value="1"/>
</dbReference>
<evidence type="ECO:0000256" key="1">
    <source>
        <dbReference type="ARBA" id="ARBA00004141"/>
    </source>
</evidence>
<name>A0ABU5WSK1_9BURK</name>
<sequence length="427" mass="45034">MKSRSLRWFGILTLFIVAAISYIDRINISVLVMDHAFLDHLGIEAGDRIRQGSFATVFLVGYGLSSILLTPFCSAALGVRRSLVYGLACWGTLTLATTVVHGYGLILTSRLLLGLSEGPLYSLAAAYIKAHFANHESGKPNAFVNMGTGIGLAIGYPLVSYLVASFDWQTSFLAIGLLNLALGIPLVIAFVRMPGDEPSGASSSPSHPALAVRQVVAGALQTRHLALITILTSAALAYLWGSSNWLPAYLSLSRGFSLREMGWLASLPQYAMVLGVLTGGVVLDKLQPRQVSGMFMAGSLCVALSVWLTIRTADRYWAVAGMVAANFFWGLQAPAIPGTVQDNTRAEYTASAFGVVNGIGSLIAGLMPLAMGGFMRSMSTGSGGTASGFHAGFALLIGTQAIVFACGMALWGRSRISVDPVTAKPTS</sequence>
<organism evidence="7 8">
    <name type="scientific">Burkholderia anthinoferrum</name>
    <dbReference type="NCBI Taxonomy" id="3090833"/>
    <lineage>
        <taxon>Bacteria</taxon>
        <taxon>Pseudomonadati</taxon>
        <taxon>Pseudomonadota</taxon>
        <taxon>Betaproteobacteria</taxon>
        <taxon>Burkholderiales</taxon>
        <taxon>Burkholderiaceae</taxon>
        <taxon>Burkholderia</taxon>
    </lineage>
</organism>
<protein>
    <submittedName>
        <fullName evidence="7">MFS transporter</fullName>
    </submittedName>
</protein>
<dbReference type="InterPro" id="IPR050382">
    <property type="entry name" value="MFS_Na/Anion_cotransporter"/>
</dbReference>
<feature type="transmembrane region" description="Helical" evidence="5">
    <location>
        <begin position="224"/>
        <end position="241"/>
    </location>
</feature>
<evidence type="ECO:0000256" key="2">
    <source>
        <dbReference type="ARBA" id="ARBA00022692"/>
    </source>
</evidence>
<gene>
    <name evidence="7" type="ORF">SB593_19925</name>
</gene>
<dbReference type="PROSITE" id="PS50850">
    <property type="entry name" value="MFS"/>
    <property type="match status" value="1"/>
</dbReference>
<keyword evidence="8" id="KW-1185">Reference proteome</keyword>
<feature type="transmembrane region" description="Helical" evidence="5">
    <location>
        <begin position="170"/>
        <end position="191"/>
    </location>
</feature>
<feature type="transmembrane region" description="Helical" evidence="5">
    <location>
        <begin position="290"/>
        <end position="310"/>
    </location>
</feature>
<comment type="caution">
    <text evidence="7">The sequence shown here is derived from an EMBL/GenBank/DDBJ whole genome shotgun (WGS) entry which is preliminary data.</text>
</comment>
<feature type="transmembrane region" description="Helical" evidence="5">
    <location>
        <begin position="82"/>
        <end position="105"/>
    </location>
</feature>
<comment type="subcellular location">
    <subcellularLocation>
        <location evidence="1">Membrane</location>
        <topology evidence="1">Multi-pass membrane protein</topology>
    </subcellularLocation>
</comment>
<evidence type="ECO:0000256" key="5">
    <source>
        <dbReference type="SAM" id="Phobius"/>
    </source>
</evidence>
<keyword evidence="3 5" id="KW-1133">Transmembrane helix</keyword>
<evidence type="ECO:0000313" key="7">
    <source>
        <dbReference type="EMBL" id="MEB2581217.1"/>
    </source>
</evidence>
<dbReference type="Gene3D" id="1.20.1250.20">
    <property type="entry name" value="MFS general substrate transporter like domains"/>
    <property type="match status" value="2"/>
</dbReference>
<evidence type="ECO:0000256" key="3">
    <source>
        <dbReference type="ARBA" id="ARBA00022989"/>
    </source>
</evidence>